<accession>A0ABS5J224</accession>
<reference evidence="2 3" key="1">
    <citation type="submission" date="2021-04" db="EMBL/GenBank/DDBJ databases">
        <title>Chitinophaga sp. nov., isolated from the rhizosphere soil.</title>
        <authorList>
            <person name="He S."/>
        </authorList>
    </citation>
    <scope>NUCLEOTIDE SEQUENCE [LARGE SCALE GENOMIC DNA]</scope>
    <source>
        <strain evidence="2 3">2R12</strain>
    </source>
</reference>
<evidence type="ECO:0000313" key="3">
    <source>
        <dbReference type="Proteomes" id="UP000676386"/>
    </source>
</evidence>
<name>A0ABS5J224_9BACT</name>
<keyword evidence="1" id="KW-0472">Membrane</keyword>
<feature type="transmembrane region" description="Helical" evidence="1">
    <location>
        <begin position="111"/>
        <end position="129"/>
    </location>
</feature>
<organism evidence="2 3">
    <name type="scientific">Chitinophaga hostae</name>
    <dbReference type="NCBI Taxonomy" id="2831022"/>
    <lineage>
        <taxon>Bacteria</taxon>
        <taxon>Pseudomonadati</taxon>
        <taxon>Bacteroidota</taxon>
        <taxon>Chitinophagia</taxon>
        <taxon>Chitinophagales</taxon>
        <taxon>Chitinophagaceae</taxon>
        <taxon>Chitinophaga</taxon>
    </lineage>
</organism>
<keyword evidence="3" id="KW-1185">Reference proteome</keyword>
<comment type="caution">
    <text evidence="2">The sequence shown here is derived from an EMBL/GenBank/DDBJ whole genome shotgun (WGS) entry which is preliminary data.</text>
</comment>
<keyword evidence="1" id="KW-0812">Transmembrane</keyword>
<dbReference type="Proteomes" id="UP000676386">
    <property type="component" value="Unassembled WGS sequence"/>
</dbReference>
<evidence type="ECO:0000256" key="1">
    <source>
        <dbReference type="SAM" id="Phobius"/>
    </source>
</evidence>
<protein>
    <submittedName>
        <fullName evidence="2">DUF2975 domain-containing protein</fullName>
    </submittedName>
</protein>
<gene>
    <name evidence="2" type="ORF">KE626_18335</name>
</gene>
<evidence type="ECO:0000313" key="2">
    <source>
        <dbReference type="EMBL" id="MBS0029288.1"/>
    </source>
</evidence>
<proteinExistence type="predicted"/>
<feature type="transmembrane region" description="Helical" evidence="1">
    <location>
        <begin position="68"/>
        <end position="91"/>
    </location>
</feature>
<feature type="transmembrane region" description="Helical" evidence="1">
    <location>
        <begin position="135"/>
        <end position="157"/>
    </location>
</feature>
<dbReference type="RefSeq" id="WP_211974377.1">
    <property type="nucleotide sequence ID" value="NZ_CBFHAM010000011.1"/>
</dbReference>
<dbReference type="EMBL" id="JAGTXB010000008">
    <property type="protein sequence ID" value="MBS0029288.1"/>
    <property type="molecule type" value="Genomic_DNA"/>
</dbReference>
<keyword evidence="1" id="KW-1133">Transmembrane helix</keyword>
<sequence length="171" mass="19981">MVRVKVVSKILYYISYILALGYLATTLYSVICLLTQRGIVPYGEGKYIHIMYPFTNEPFLNIDNNAPYVVFSFLLPLSLYSLFFWAASRVFKVFYQPRLFTSRNIIHLRRFYLLNMLVPVFCAVLSGFFVQLESIVWGLVLVHLFLGIFAYFLAAIFRQGLQLQKEQDLFI</sequence>
<feature type="transmembrane region" description="Helical" evidence="1">
    <location>
        <begin position="12"/>
        <end position="31"/>
    </location>
</feature>